<dbReference type="GO" id="GO:0005737">
    <property type="term" value="C:cytoplasm"/>
    <property type="evidence" value="ECO:0007669"/>
    <property type="project" value="TreeGrafter"/>
</dbReference>
<dbReference type="PANTHER" id="PTHR16305:SF35">
    <property type="entry name" value="TRANSCRIPTIONAL ACTIVATOR DOMAIN"/>
    <property type="match status" value="1"/>
</dbReference>
<name>A0A7W5YB80_9ACTN</name>
<keyword evidence="2" id="KW-0067">ATP-binding</keyword>
<proteinExistence type="predicted"/>
<dbReference type="Pfam" id="PF00196">
    <property type="entry name" value="GerE"/>
    <property type="match status" value="1"/>
</dbReference>
<dbReference type="InterPro" id="IPR000792">
    <property type="entry name" value="Tscrpt_reg_LuxR_C"/>
</dbReference>
<dbReference type="PRINTS" id="PR00038">
    <property type="entry name" value="HTHLUXR"/>
</dbReference>
<dbReference type="EMBL" id="JACIBV010000001">
    <property type="protein sequence ID" value="MBB3731718.1"/>
    <property type="molecule type" value="Genomic_DNA"/>
</dbReference>
<dbReference type="Gene3D" id="1.10.10.10">
    <property type="entry name" value="Winged helix-like DNA-binding domain superfamily/Winged helix DNA-binding domain"/>
    <property type="match status" value="1"/>
</dbReference>
<evidence type="ECO:0000313" key="5">
    <source>
        <dbReference type="Proteomes" id="UP000579945"/>
    </source>
</evidence>
<dbReference type="Pfam" id="PF13191">
    <property type="entry name" value="AAA_16"/>
    <property type="match status" value="1"/>
</dbReference>
<reference evidence="4 5" key="1">
    <citation type="submission" date="2020-08" db="EMBL/GenBank/DDBJ databases">
        <title>Sequencing the genomes of 1000 actinobacteria strains.</title>
        <authorList>
            <person name="Klenk H.-P."/>
        </authorList>
    </citation>
    <scope>NUCLEOTIDE SEQUENCE [LARGE SCALE GENOMIC DNA]</scope>
    <source>
        <strain evidence="4 5">DSM 44320</strain>
    </source>
</reference>
<dbReference type="SUPFAM" id="SSF46894">
    <property type="entry name" value="C-terminal effector domain of the bipartite response regulators"/>
    <property type="match status" value="1"/>
</dbReference>
<dbReference type="GO" id="GO:0006355">
    <property type="term" value="P:regulation of DNA-templated transcription"/>
    <property type="evidence" value="ECO:0007669"/>
    <property type="project" value="InterPro"/>
</dbReference>
<dbReference type="PROSITE" id="PS50043">
    <property type="entry name" value="HTH_LUXR_2"/>
    <property type="match status" value="1"/>
</dbReference>
<dbReference type="GO" id="GO:0003677">
    <property type="term" value="F:DNA binding"/>
    <property type="evidence" value="ECO:0007669"/>
    <property type="project" value="UniProtKB-KW"/>
</dbReference>
<evidence type="ECO:0000313" key="4">
    <source>
        <dbReference type="EMBL" id="MBB3731718.1"/>
    </source>
</evidence>
<dbReference type="SMART" id="SM00421">
    <property type="entry name" value="HTH_LUXR"/>
    <property type="match status" value="1"/>
</dbReference>
<dbReference type="GO" id="GO:0005524">
    <property type="term" value="F:ATP binding"/>
    <property type="evidence" value="ECO:0007669"/>
    <property type="project" value="UniProtKB-KW"/>
</dbReference>
<dbReference type="SUPFAM" id="SSF52540">
    <property type="entry name" value="P-loop containing nucleoside triphosphate hydrolases"/>
    <property type="match status" value="1"/>
</dbReference>
<feature type="domain" description="HTH luxR-type" evidence="3">
    <location>
        <begin position="800"/>
        <end position="862"/>
    </location>
</feature>
<accession>A0A7W5YB80</accession>
<dbReference type="InterPro" id="IPR036388">
    <property type="entry name" value="WH-like_DNA-bd_sf"/>
</dbReference>
<dbReference type="PANTHER" id="PTHR16305">
    <property type="entry name" value="TESTICULAR SOLUBLE ADENYLYL CYCLASE"/>
    <property type="match status" value="1"/>
</dbReference>
<gene>
    <name evidence="4" type="ORF">FHR33_007578</name>
</gene>
<dbReference type="GeneID" id="95393792"/>
<dbReference type="Proteomes" id="UP000579945">
    <property type="component" value="Unassembled WGS sequence"/>
</dbReference>
<dbReference type="GO" id="GO:0004016">
    <property type="term" value="F:adenylate cyclase activity"/>
    <property type="evidence" value="ECO:0007669"/>
    <property type="project" value="TreeGrafter"/>
</dbReference>
<keyword evidence="1" id="KW-0547">Nucleotide-binding</keyword>
<dbReference type="InterPro" id="IPR041664">
    <property type="entry name" value="AAA_16"/>
</dbReference>
<sequence length="862" mass="91843">MLRGRTKETGTIDALLAAARRGTSGALVIRGEAGIGKTALLDHTASRADGMRVLRTTGVEAESELPYAGLSMLVGGLLDRLDDLPVRQADALRGALGLGEADGDTFLIGLAVLGLLAEEAPLLCLVDDAQWLDAATADALLFAARRLRAEGVVMMFAVRAPYAPDFPSTGLPELRLGGLADEAAAALVGDLAPHVREEVLVEARGNPLALRVLAEARREQGTGMLSMGLLPVQNRILQTFDDRIRALPAATRTVLLVAAADDTGDLSTVLRAAERLGAGLQDLDPAEAAGLLRVGGDRLVFGHPLMRSAAYQGATVNPRIEAHRALAEILDGDRRAWHLAAAATGPDEQVAAALERTAQRARDRGGYAAVAAAYERAAALTPDPGARERRRLAAARAAADAGQFERADHLVRHAGSSAEAAALRAVIADGRGRTEEAHVLLFESAATVTPAELQPLLRSAARAAWRANDFEALDRIAACVAEGSDVHRLATAALATNRLDDGGIETLKELLALPPRSDVQDRLLFARLHLIIGDIEGAMRLAGSLERECRSRGALGVLPAVQTILGRTLLFTGRHTDARATLVDGLQIADDTCQRMPRVELSATMAELAAIEGDEERCRALTAEAIETGLAPSAVHAAVALSLLDLGLGRHEAALDRMEAVVSGSRPMGVMGHLPILIEAAVRLGQPRRAASAVRLFTAWADRVGQPWAAAVALRCRALLADDVDTFAQAVQIRTYPFEQARTELLYGERLRRDRRTSEARGHLRGAAETFERLGARPWAERARGELRATGETRLVRGHATDLADRLTPQELQSVRLAATGLSNREIAERLFVSPRTVGYHLYKAYPKLGVTTRAELASLGL</sequence>
<comment type="caution">
    <text evidence="4">The sequence shown here is derived from an EMBL/GenBank/DDBJ whole genome shotgun (WGS) entry which is preliminary data.</text>
</comment>
<organism evidence="4 5">
    <name type="scientific">Nonomuraea dietziae</name>
    <dbReference type="NCBI Taxonomy" id="65515"/>
    <lineage>
        <taxon>Bacteria</taxon>
        <taxon>Bacillati</taxon>
        <taxon>Actinomycetota</taxon>
        <taxon>Actinomycetes</taxon>
        <taxon>Streptosporangiales</taxon>
        <taxon>Streptosporangiaceae</taxon>
        <taxon>Nonomuraea</taxon>
    </lineage>
</organism>
<dbReference type="RefSeq" id="WP_183658082.1">
    <property type="nucleotide sequence ID" value="NZ_BAAAXX010000013.1"/>
</dbReference>
<dbReference type="InterPro" id="IPR027417">
    <property type="entry name" value="P-loop_NTPase"/>
</dbReference>
<evidence type="ECO:0000256" key="1">
    <source>
        <dbReference type="ARBA" id="ARBA00022741"/>
    </source>
</evidence>
<evidence type="ECO:0000259" key="3">
    <source>
        <dbReference type="PROSITE" id="PS50043"/>
    </source>
</evidence>
<protein>
    <submittedName>
        <fullName evidence="4">DNA-binding CsgD family transcriptional regulator</fullName>
    </submittedName>
</protein>
<keyword evidence="5" id="KW-1185">Reference proteome</keyword>
<dbReference type="CDD" id="cd06170">
    <property type="entry name" value="LuxR_C_like"/>
    <property type="match status" value="1"/>
</dbReference>
<keyword evidence="4" id="KW-0238">DNA-binding</keyword>
<dbReference type="InterPro" id="IPR016032">
    <property type="entry name" value="Sig_transdc_resp-reg_C-effctor"/>
</dbReference>
<dbReference type="AlphaFoldDB" id="A0A7W5YB80"/>
<evidence type="ECO:0000256" key="2">
    <source>
        <dbReference type="ARBA" id="ARBA00022840"/>
    </source>
</evidence>